<dbReference type="GeneID" id="71854047"/>
<accession>A0ABD5NZK9</accession>
<dbReference type="Proteomes" id="UP001595821">
    <property type="component" value="Unassembled WGS sequence"/>
</dbReference>
<dbReference type="SUPFAM" id="SSF100950">
    <property type="entry name" value="NagB/RpiA/CoA transferase-like"/>
    <property type="match status" value="1"/>
</dbReference>
<dbReference type="AlphaFoldDB" id="A0ABD5NZK9"/>
<evidence type="ECO:0000259" key="1">
    <source>
        <dbReference type="Pfam" id="PF02589"/>
    </source>
</evidence>
<dbReference type="Pfam" id="PF02589">
    <property type="entry name" value="LUD_dom"/>
    <property type="match status" value="1"/>
</dbReference>
<organism evidence="2 3">
    <name type="scientific">Natribaculum luteum</name>
    <dbReference type="NCBI Taxonomy" id="1586232"/>
    <lineage>
        <taxon>Archaea</taxon>
        <taxon>Methanobacteriati</taxon>
        <taxon>Methanobacteriota</taxon>
        <taxon>Stenosarchaea group</taxon>
        <taxon>Halobacteria</taxon>
        <taxon>Halobacteriales</taxon>
        <taxon>Natrialbaceae</taxon>
        <taxon>Natribaculum</taxon>
    </lineage>
</organism>
<name>A0ABD5NZK9_9EURY</name>
<dbReference type="InterPro" id="IPR037171">
    <property type="entry name" value="NagB/RpiA_transferase-like"/>
</dbReference>
<evidence type="ECO:0000313" key="3">
    <source>
        <dbReference type="Proteomes" id="UP001595821"/>
    </source>
</evidence>
<proteinExistence type="predicted"/>
<dbReference type="PANTHER" id="PTHR43682">
    <property type="entry name" value="LACTATE UTILIZATION PROTEIN C"/>
    <property type="match status" value="1"/>
</dbReference>
<evidence type="ECO:0000313" key="2">
    <source>
        <dbReference type="EMBL" id="MFC4247402.1"/>
    </source>
</evidence>
<gene>
    <name evidence="2" type="ORF">ACFOZ7_10390</name>
</gene>
<dbReference type="InterPro" id="IPR024185">
    <property type="entry name" value="FTHF_cligase-like_sf"/>
</dbReference>
<dbReference type="RefSeq" id="WP_246966097.1">
    <property type="nucleotide sequence ID" value="NZ_CP095397.1"/>
</dbReference>
<dbReference type="Gene3D" id="3.40.50.10420">
    <property type="entry name" value="NagB/RpiA/CoA transferase-like"/>
    <property type="match status" value="1"/>
</dbReference>
<dbReference type="EMBL" id="JBHSDJ010000029">
    <property type="protein sequence ID" value="MFC4247402.1"/>
    <property type="molecule type" value="Genomic_DNA"/>
</dbReference>
<reference evidence="2 3" key="1">
    <citation type="journal article" date="2014" name="Int. J. Syst. Evol. Microbiol.">
        <title>Complete genome sequence of Corynebacterium casei LMG S-19264T (=DSM 44701T), isolated from a smear-ripened cheese.</title>
        <authorList>
            <consortium name="US DOE Joint Genome Institute (JGI-PGF)"/>
            <person name="Walter F."/>
            <person name="Albersmeier A."/>
            <person name="Kalinowski J."/>
            <person name="Ruckert C."/>
        </authorList>
    </citation>
    <scope>NUCLEOTIDE SEQUENCE [LARGE SCALE GENOMIC DNA]</scope>
    <source>
        <strain evidence="2 3">IBRC-M 10912</strain>
    </source>
</reference>
<dbReference type="InterPro" id="IPR003741">
    <property type="entry name" value="LUD_dom"/>
</dbReference>
<comment type="caution">
    <text evidence="2">The sequence shown here is derived from an EMBL/GenBank/DDBJ whole genome shotgun (WGS) entry which is preliminary data.</text>
</comment>
<protein>
    <submittedName>
        <fullName evidence="2">LUD domain-containing protein</fullName>
    </submittedName>
</protein>
<feature type="domain" description="LUD" evidence="1">
    <location>
        <begin position="66"/>
        <end position="167"/>
    </location>
</feature>
<sequence length="176" mass="18312">MSVETGAIVERFETSLAELDVAVTRTRPTAFESTLEEVVREPAVGTPLPFASVSLPAWVDARPTPATLESAATGVTAASFGIADYGSVVLPSTPEGAEQVSLFPELHVPVLRERDLIADMPTAIDRLGPRLRDGESAIVATGPSATADMGALVRGAHGPEAVHVILLEDGEVSDGE</sequence>
<dbReference type="PANTHER" id="PTHR43682:SF1">
    <property type="entry name" value="LACTATE UTILIZATION PROTEIN C"/>
    <property type="match status" value="1"/>
</dbReference>